<dbReference type="InterPro" id="IPR010074">
    <property type="entry name" value="PRibForGlyAmidine_synth_PurL"/>
</dbReference>
<dbReference type="CDD" id="cd02203">
    <property type="entry name" value="PurL_repeat1"/>
    <property type="match status" value="1"/>
</dbReference>
<feature type="binding site" evidence="8">
    <location>
        <position position="119"/>
    </location>
    <ligand>
        <name>Mg(2+)</name>
        <dbReference type="ChEBI" id="CHEBI:18420"/>
        <label>2</label>
    </ligand>
</feature>
<comment type="subcellular location">
    <subcellularLocation>
        <location evidence="8">Cytoplasm</location>
    </subcellularLocation>
</comment>
<comment type="pathway">
    <text evidence="8">Purine metabolism; IMP biosynthesis via de novo pathway; 5-amino-1-(5-phospho-D-ribosyl)imidazole from N(2)-formyl-N(1)-(5-phospho-D-ribosyl)glycinamide: step 1/2.</text>
</comment>
<dbReference type="GO" id="GO:0006189">
    <property type="term" value="P:'de novo' IMP biosynthetic process"/>
    <property type="evidence" value="ECO:0007669"/>
    <property type="project" value="UniProtKB-UniRule"/>
</dbReference>
<keyword evidence="6 8" id="KW-0067">ATP-binding</keyword>
<keyword evidence="7 8" id="KW-0460">Magnesium</keyword>
<keyword evidence="3 8" id="KW-0479">Metal-binding</keyword>
<feature type="binding site" evidence="8">
    <location>
        <position position="54"/>
    </location>
    <ligand>
        <name>ATP</name>
        <dbReference type="ChEBI" id="CHEBI:30616"/>
    </ligand>
</feature>
<keyword evidence="2 8" id="KW-0436">Ligase</keyword>
<dbReference type="Pfam" id="PF18072">
    <property type="entry name" value="FGAR-AT_linker"/>
    <property type="match status" value="1"/>
</dbReference>
<dbReference type="InterPro" id="IPR010918">
    <property type="entry name" value="PurM-like_C_dom"/>
</dbReference>
<protein>
    <recommendedName>
        <fullName evidence="8">Phosphoribosylformylglycinamidine synthase subunit PurL</fullName>
        <shortName evidence="8">FGAM synthase</shortName>
        <ecNumber evidence="8">6.3.5.3</ecNumber>
    </recommendedName>
    <alternativeName>
        <fullName evidence="8">Formylglycinamide ribonucleotide amidotransferase subunit II</fullName>
        <shortName evidence="8">FGAR amidotransferase II</shortName>
        <shortName evidence="8">FGAR-AT II</shortName>
    </alternativeName>
    <alternativeName>
        <fullName evidence="8">Glutamine amidotransferase PurL</fullName>
    </alternativeName>
    <alternativeName>
        <fullName evidence="8">Phosphoribosylformylglycinamidine synthase subunit II</fullName>
    </alternativeName>
</protein>
<feature type="binding site" evidence="8">
    <location>
        <position position="93"/>
    </location>
    <ligand>
        <name>ATP</name>
        <dbReference type="ChEBI" id="CHEBI:30616"/>
    </ligand>
</feature>
<feature type="binding site" evidence="8">
    <location>
        <position position="617"/>
    </location>
    <ligand>
        <name>substrate</name>
    </ligand>
</feature>
<evidence type="ECO:0000256" key="2">
    <source>
        <dbReference type="ARBA" id="ARBA00022598"/>
    </source>
</evidence>
<dbReference type="Gene3D" id="3.90.650.10">
    <property type="entry name" value="PurM-like C-terminal domain"/>
    <property type="match status" value="2"/>
</dbReference>
<evidence type="ECO:0000259" key="9">
    <source>
        <dbReference type="Pfam" id="PF00586"/>
    </source>
</evidence>
<comment type="similarity">
    <text evidence="8">Belongs to the FGAMS family.</text>
</comment>
<dbReference type="Proteomes" id="UP000253934">
    <property type="component" value="Unassembled WGS sequence"/>
</dbReference>
<evidence type="ECO:0000313" key="12">
    <source>
        <dbReference type="EMBL" id="RDB35969.1"/>
    </source>
</evidence>
<feature type="binding site" evidence="8">
    <location>
        <position position="615"/>
    </location>
    <ligand>
        <name>Mg(2+)</name>
        <dbReference type="ChEBI" id="CHEBI:18420"/>
        <label>1</label>
    </ligand>
</feature>
<comment type="caution">
    <text evidence="8">Lacks conserved residue(s) required for the propagation of feature annotation.</text>
</comment>
<gene>
    <name evidence="8" type="primary">purL</name>
    <name evidence="12" type="ORF">DCC88_07540</name>
</gene>
<sequence>MSNSTAISQNLNNASARFGLTPEEFQKFCDDLKRTPSLEEIAACGALWSEHCSYKSSKSYLKNLHTEEPWVLQGPGENAGVVAINKEYAIAFKMESHNHPSFIEPYQGAATGVGGILRDVFCMGAYPIAALNCLRFGEGTWNAHLLRDTVRGVANYGNAFGVPNVTGDISFHYNYSKNILVNAFCAGLVHKEKIFKGIVSDQKNKIHVSNSSNIVPQIQEELTENLNSVLFPENENVLIYFGSATGRDGVHGATMSSAEFSSLDTSLKPTVQVGDPFAGKVLFDATLSLIEKNLVVGLQDLGAAGITSSSVEMAARSGYGVALNLNNVPQRMSDMQAWEILLSESQERMLCAVTPKNINAVCHELEHHKIAYAIIGKINRTGLFACIFDNKIVTATPISVLVDKAPRYQHTSLNRDEYLKQHKIINNKSQEELNFNTENKPSLTLKASNPEAHKDIQNHLSLELLVEKYPQLIANLFAHPSFSDRSAVFHNYCSTVQGNTVAGCGALQSAAAGVVRLPNYAQEKDSYGVPSATGIAVAGGCEERWVELDPLHGTALSVIKIARKIVASGAVPLAMTDCLNLGNPKSATVLRQLSDIIDGINLVATEFRIPVVSGNVSLNNQTDGNAIPPTPMVGVLGRVDNINSVPLNSLTQNYFTKTQSDSVSLYHIMPKNGFESSSYRASQTAWLLGDENADCPKVEISIEKELWRIISTSIAQNELFLCNPIGHGGLLGTLIATSLKSMCDLELSKFLWKMPAEKLFAEGNMGFLISFKNKNAEKQFLQRQYPNFSVQKVAELKPQNCNIAMPVFDFKKVYQNYCLTLKQFFNTLSCADKEPYLCAESLVSQT</sequence>
<feature type="binding site" evidence="8">
    <location>
        <position position="614"/>
    </location>
    <ligand>
        <name>ATP</name>
        <dbReference type="ChEBI" id="CHEBI:30616"/>
    </ligand>
</feature>
<comment type="caution">
    <text evidence="12">The sequence shown here is derived from an EMBL/GenBank/DDBJ whole genome shotgun (WGS) entry which is preliminary data.</text>
</comment>
<evidence type="ECO:0000256" key="3">
    <source>
        <dbReference type="ARBA" id="ARBA00022723"/>
    </source>
</evidence>
<dbReference type="GO" id="GO:0005737">
    <property type="term" value="C:cytoplasm"/>
    <property type="evidence" value="ECO:0007669"/>
    <property type="project" value="UniProtKB-SubCell"/>
</dbReference>
<dbReference type="EC" id="6.3.5.3" evidence="8"/>
<keyword evidence="5 8" id="KW-0658">Purine biosynthesis</keyword>
<dbReference type="InterPro" id="IPR016188">
    <property type="entry name" value="PurM-like_N"/>
</dbReference>
<feature type="binding site" evidence="8">
    <location>
        <position position="95"/>
    </location>
    <ligand>
        <name>Mg(2+)</name>
        <dbReference type="ChEBI" id="CHEBI:18420"/>
        <label>1</label>
    </ligand>
</feature>
<dbReference type="GO" id="GO:0004642">
    <property type="term" value="F:phosphoribosylformylglycinamidine synthase activity"/>
    <property type="evidence" value="ECO:0007669"/>
    <property type="project" value="UniProtKB-UniRule"/>
</dbReference>
<dbReference type="EMBL" id="QOVW01000070">
    <property type="protein sequence ID" value="RDB35969.1"/>
    <property type="molecule type" value="Genomic_DNA"/>
</dbReference>
<comment type="subunit">
    <text evidence="8">Monomer. Part of the FGAM synthase complex composed of 1 PurL, 1 PurQ and 2 PurS subunits.</text>
</comment>
<feature type="domain" description="Phosphoribosylformylglycinamidine synthase linker" evidence="11">
    <location>
        <begin position="13"/>
        <end position="55"/>
    </location>
</feature>
<dbReference type="Pfam" id="PF02769">
    <property type="entry name" value="AIRS_C"/>
    <property type="match status" value="1"/>
</dbReference>
<evidence type="ECO:0000256" key="8">
    <source>
        <dbReference type="HAMAP-Rule" id="MF_00420"/>
    </source>
</evidence>
<dbReference type="InterPro" id="IPR036676">
    <property type="entry name" value="PurM-like_C_sf"/>
</dbReference>
<comment type="function">
    <text evidence="8">Part of the phosphoribosylformylglycinamidine synthase complex involved in the purines biosynthetic pathway. Catalyzes the ATP-dependent conversion of formylglycinamide ribonucleotide (FGAR) and glutamine to yield formylglycinamidine ribonucleotide (FGAM) and glutamate. The FGAM synthase complex is composed of three subunits. PurQ produces an ammonia molecule by converting glutamine to glutamate. PurL transfers the ammonia molecule to FGAR to form FGAM in an ATP-dependent manner. PurS interacts with PurQ and PurL and is thought to assist in the transfer of the ammonia molecule from PurQ to PurL.</text>
</comment>
<evidence type="ECO:0000256" key="1">
    <source>
        <dbReference type="ARBA" id="ARBA00022490"/>
    </source>
</evidence>
<evidence type="ECO:0000313" key="13">
    <source>
        <dbReference type="Proteomes" id="UP000253934"/>
    </source>
</evidence>
<dbReference type="GO" id="GO:0005524">
    <property type="term" value="F:ATP binding"/>
    <property type="evidence" value="ECO:0007669"/>
    <property type="project" value="UniProtKB-UniRule"/>
</dbReference>
<dbReference type="Pfam" id="PF00586">
    <property type="entry name" value="AIRS"/>
    <property type="match status" value="2"/>
</dbReference>
<keyword evidence="1 8" id="KW-0963">Cytoplasm</keyword>
<dbReference type="SUPFAM" id="SSF55326">
    <property type="entry name" value="PurM N-terminal domain-like"/>
    <property type="match status" value="2"/>
</dbReference>
<keyword evidence="4 8" id="KW-0547">Nucleotide-binding</keyword>
<evidence type="ECO:0000256" key="6">
    <source>
        <dbReference type="ARBA" id="ARBA00022840"/>
    </source>
</evidence>
<feature type="active site" evidence="8">
    <location>
        <position position="51"/>
    </location>
</feature>
<feature type="binding site" evidence="8">
    <location>
        <position position="272"/>
    </location>
    <ligand>
        <name>substrate</name>
    </ligand>
</feature>
<feature type="binding site" evidence="8">
    <location>
        <begin position="344"/>
        <end position="346"/>
    </location>
    <ligand>
        <name>substrate</name>
    </ligand>
</feature>
<comment type="catalytic activity">
    <reaction evidence="8">
        <text>N(2)-formyl-N(1)-(5-phospho-beta-D-ribosyl)glycinamide + L-glutamine + ATP + H2O = 2-formamido-N(1)-(5-O-phospho-beta-D-ribosyl)acetamidine + L-glutamate + ADP + phosphate + H(+)</text>
        <dbReference type="Rhea" id="RHEA:17129"/>
        <dbReference type="ChEBI" id="CHEBI:15377"/>
        <dbReference type="ChEBI" id="CHEBI:15378"/>
        <dbReference type="ChEBI" id="CHEBI:29985"/>
        <dbReference type="ChEBI" id="CHEBI:30616"/>
        <dbReference type="ChEBI" id="CHEBI:43474"/>
        <dbReference type="ChEBI" id="CHEBI:58359"/>
        <dbReference type="ChEBI" id="CHEBI:147286"/>
        <dbReference type="ChEBI" id="CHEBI:147287"/>
        <dbReference type="ChEBI" id="CHEBI:456216"/>
        <dbReference type="EC" id="6.3.5.3"/>
    </reaction>
</comment>
<dbReference type="CDD" id="cd02204">
    <property type="entry name" value="PurL_repeat2"/>
    <property type="match status" value="1"/>
</dbReference>
<evidence type="ECO:0000256" key="4">
    <source>
        <dbReference type="ARBA" id="ARBA00022741"/>
    </source>
</evidence>
<evidence type="ECO:0000259" key="11">
    <source>
        <dbReference type="Pfam" id="PF18072"/>
    </source>
</evidence>
<evidence type="ECO:0000259" key="10">
    <source>
        <dbReference type="Pfam" id="PF02769"/>
    </source>
</evidence>
<name>A0A369KMU9_9BACT</name>
<dbReference type="InterPro" id="IPR036921">
    <property type="entry name" value="PurM-like_N_sf"/>
</dbReference>
<reference evidence="12" key="1">
    <citation type="submission" date="2018-04" db="EMBL/GenBank/DDBJ databases">
        <title>Draft genome sequence of the Candidatus Spirobacillus cienkowskii, a pathogen of freshwater Daphnia species, reconstructed from hemolymph metagenomic reads.</title>
        <authorList>
            <person name="Bresciani L."/>
            <person name="Lemos L.N."/>
            <person name="Wale N."/>
            <person name="Lin J.Y."/>
            <person name="Fernandes G.R."/>
            <person name="Duffy M.A."/>
            <person name="Rodrigues J.M."/>
        </authorList>
    </citation>
    <scope>NUCLEOTIDE SEQUENCE [LARGE SCALE GENOMIC DNA]</scope>
    <source>
        <strain evidence="12">Binning01</strain>
    </source>
</reference>
<keyword evidence="13" id="KW-1185">Reference proteome</keyword>
<dbReference type="InterPro" id="IPR041609">
    <property type="entry name" value="PurL_linker"/>
</dbReference>
<feature type="binding site" evidence="8">
    <location>
        <begin position="96"/>
        <end position="99"/>
    </location>
    <ligand>
        <name>substrate</name>
    </ligand>
</feature>
<feature type="binding site" evidence="8">
    <location>
        <position position="300"/>
    </location>
    <ligand>
        <name>Mg(2+)</name>
        <dbReference type="ChEBI" id="CHEBI:18420"/>
        <label>2</label>
    </ligand>
</feature>
<dbReference type="HAMAP" id="MF_00420">
    <property type="entry name" value="PurL_2"/>
    <property type="match status" value="1"/>
</dbReference>
<feature type="binding site" evidence="8">
    <location>
        <position position="577"/>
    </location>
    <ligand>
        <name>ATP</name>
        <dbReference type="ChEBI" id="CHEBI:30616"/>
    </ligand>
</feature>
<dbReference type="PANTHER" id="PTHR43555">
    <property type="entry name" value="PHOSPHORIBOSYLFORMYLGLYCINAMIDINE SYNTHASE SUBUNIT PURL"/>
    <property type="match status" value="1"/>
</dbReference>
<dbReference type="UniPathway" id="UPA00074">
    <property type="reaction ID" value="UER00128"/>
</dbReference>
<feature type="binding site" evidence="8">
    <location>
        <position position="118"/>
    </location>
    <ligand>
        <name>substrate</name>
    </ligand>
</feature>
<dbReference type="SUPFAM" id="SSF56042">
    <property type="entry name" value="PurM C-terminal domain-like"/>
    <property type="match status" value="1"/>
</dbReference>
<organism evidence="12 13">
    <name type="scientific">Spirobacillus cienkowskii</name>
    <dbReference type="NCBI Taxonomy" id="495820"/>
    <lineage>
        <taxon>Bacteria</taxon>
        <taxon>Pseudomonadati</taxon>
        <taxon>Bdellovibrionota</taxon>
        <taxon>Oligoflexia</taxon>
        <taxon>Silvanigrellales</taxon>
        <taxon>Spirobacillus</taxon>
    </lineage>
</organism>
<dbReference type="Gene3D" id="3.30.1330.10">
    <property type="entry name" value="PurM-like, N-terminal domain"/>
    <property type="match status" value="2"/>
</dbReference>
<feature type="active site" description="Proton acceptor" evidence="8">
    <location>
        <position position="97"/>
    </location>
</feature>
<feature type="domain" description="PurM-like N-terminal" evidence="9">
    <location>
        <begin position="524"/>
        <end position="639"/>
    </location>
</feature>
<evidence type="ECO:0000256" key="5">
    <source>
        <dbReference type="ARBA" id="ARBA00022755"/>
    </source>
</evidence>
<evidence type="ECO:0000256" key="7">
    <source>
        <dbReference type="ARBA" id="ARBA00022842"/>
    </source>
</evidence>
<dbReference type="PANTHER" id="PTHR43555:SF1">
    <property type="entry name" value="PHOSPHORIBOSYLFORMYLGLYCINAMIDINE SYNTHASE SUBUNIT PURL"/>
    <property type="match status" value="1"/>
</dbReference>
<proteinExistence type="inferred from homology"/>
<dbReference type="GO" id="GO:0000287">
    <property type="term" value="F:magnesium ion binding"/>
    <property type="evidence" value="ECO:0007669"/>
    <property type="project" value="UniProtKB-UniRule"/>
</dbReference>
<dbReference type="PIRSF" id="PIRSF001587">
    <property type="entry name" value="FGAM_synthase_II"/>
    <property type="match status" value="1"/>
</dbReference>
<accession>A0A369KMU9</accession>
<feature type="domain" description="PurM-like C-terminal" evidence="10">
    <location>
        <begin position="235"/>
        <end position="381"/>
    </location>
</feature>
<feature type="domain" description="PurM-like N-terminal" evidence="9">
    <location>
        <begin position="76"/>
        <end position="189"/>
    </location>
</feature>
<dbReference type="AlphaFoldDB" id="A0A369KMU9"/>